<dbReference type="RefSeq" id="WP_058531093.1">
    <property type="nucleotide sequence ID" value="NZ_CAAAIN010000001.1"/>
</dbReference>
<dbReference type="PANTHER" id="PTHR43722:SF1">
    <property type="entry name" value="PROLINE IMINOPEPTIDASE"/>
    <property type="match status" value="1"/>
</dbReference>
<keyword evidence="9 11" id="KW-0378">Hydrolase</keyword>
<comment type="subcellular location">
    <subcellularLocation>
        <location evidence="2 11">Cytoplasm</location>
    </subcellularLocation>
</comment>
<dbReference type="Pfam" id="PF00561">
    <property type="entry name" value="Abhydrolase_1"/>
    <property type="match status" value="1"/>
</dbReference>
<dbReference type="PIRSF" id="PIRSF006431">
    <property type="entry name" value="Pept_S33"/>
    <property type="match status" value="1"/>
</dbReference>
<dbReference type="NCBIfam" id="TIGR01249">
    <property type="entry name" value="pro_imino_pep_1"/>
    <property type="match status" value="1"/>
</dbReference>
<evidence type="ECO:0000313" key="14">
    <source>
        <dbReference type="EMBL" id="KTD48643.1"/>
    </source>
</evidence>
<dbReference type="STRING" id="458.Lrub_0994"/>
<accession>A0A0W0XWQ8</accession>
<dbReference type="InterPro" id="IPR005944">
    <property type="entry name" value="Pro_iminopeptidase"/>
</dbReference>
<dbReference type="InterPro" id="IPR029058">
    <property type="entry name" value="AB_hydrolase_fold"/>
</dbReference>
<dbReference type="PRINTS" id="PR00793">
    <property type="entry name" value="PROAMNOPTASE"/>
</dbReference>
<feature type="domain" description="AB hydrolase-1" evidence="13">
    <location>
        <begin position="36"/>
        <end position="294"/>
    </location>
</feature>
<reference evidence="14 15" key="1">
    <citation type="submission" date="2015-11" db="EMBL/GenBank/DDBJ databases">
        <title>Genomic analysis of 38 Legionella species identifies large and diverse effector repertoires.</title>
        <authorList>
            <person name="Burstein D."/>
            <person name="Amaro F."/>
            <person name="Zusman T."/>
            <person name="Lifshitz Z."/>
            <person name="Cohen O."/>
            <person name="Gilbert J.A."/>
            <person name="Pupko T."/>
            <person name="Shuman H.A."/>
            <person name="Segal G."/>
        </authorList>
    </citation>
    <scope>NUCLEOTIDE SEQUENCE [LARGE SCALE GENOMIC DNA]</scope>
    <source>
        <strain evidence="14 15">WA-270A-C2</strain>
    </source>
</reference>
<keyword evidence="7 11" id="KW-0963">Cytoplasm</keyword>
<dbReference type="AlphaFoldDB" id="A0A0W0XWQ8"/>
<comment type="caution">
    <text evidence="14">The sequence shown here is derived from an EMBL/GenBank/DDBJ whole genome shotgun (WGS) entry which is preliminary data.</text>
</comment>
<gene>
    <name evidence="14" type="primary">pip</name>
    <name evidence="14" type="ORF">Lrub_0994</name>
</gene>
<evidence type="ECO:0000256" key="5">
    <source>
        <dbReference type="ARBA" id="ARBA00021843"/>
    </source>
</evidence>
<evidence type="ECO:0000256" key="10">
    <source>
        <dbReference type="ARBA" id="ARBA00029605"/>
    </source>
</evidence>
<evidence type="ECO:0000256" key="8">
    <source>
        <dbReference type="ARBA" id="ARBA00022670"/>
    </source>
</evidence>
<dbReference type="EMBL" id="LNYT01000007">
    <property type="protein sequence ID" value="KTD48643.1"/>
    <property type="molecule type" value="Genomic_DNA"/>
</dbReference>
<dbReference type="PATRIC" id="fig|458.5.peg.1030"/>
<dbReference type="PANTHER" id="PTHR43722">
    <property type="entry name" value="PROLINE IMINOPEPTIDASE"/>
    <property type="match status" value="1"/>
</dbReference>
<keyword evidence="8 11" id="KW-0645">Protease</keyword>
<organism evidence="14 15">
    <name type="scientific">Legionella rubrilucens</name>
    <dbReference type="NCBI Taxonomy" id="458"/>
    <lineage>
        <taxon>Bacteria</taxon>
        <taxon>Pseudomonadati</taxon>
        <taxon>Pseudomonadota</taxon>
        <taxon>Gammaproteobacteria</taxon>
        <taxon>Legionellales</taxon>
        <taxon>Legionellaceae</taxon>
        <taxon>Legionella</taxon>
    </lineage>
</organism>
<evidence type="ECO:0000256" key="4">
    <source>
        <dbReference type="ARBA" id="ARBA00012568"/>
    </source>
</evidence>
<evidence type="ECO:0000256" key="9">
    <source>
        <dbReference type="ARBA" id="ARBA00022801"/>
    </source>
</evidence>
<evidence type="ECO:0000256" key="11">
    <source>
        <dbReference type="PIRNR" id="PIRNR006431"/>
    </source>
</evidence>
<dbReference type="SUPFAM" id="SSF53474">
    <property type="entry name" value="alpha/beta-Hydrolases"/>
    <property type="match status" value="1"/>
</dbReference>
<sequence length="319" mass="36157">MHTLYPAIQPYKRHELAVNPRHTLYLEETGNPEGLPVIVLHPGPGAGGSAYLRRFFDPQVYRIILFDQRGCGRSAPHSEIRENTTQDLLDDIDTIRTHLGINRFMLFGGGWGSLLALLYAELYPQQIGGLLLHRIFLGRPQDVAWFYQQGASLVYPDYWQEFISIVPADRRLEIPQYYAECLQGNNELARMSAAKNWALWQARCSSLQPHLSVIDQYSEPHFALALATLESHYIVNHYFIEENQVLNNAHKIRHVPTYLVHGRYDMVCPLAGAWDLHRALPTSNLSIVRDAGHSDREAGIIDALVCATKEMARQGSDAC</sequence>
<evidence type="ECO:0000313" key="15">
    <source>
        <dbReference type="Proteomes" id="UP000054608"/>
    </source>
</evidence>
<dbReference type="InterPro" id="IPR000073">
    <property type="entry name" value="AB_hydrolase_1"/>
</dbReference>
<evidence type="ECO:0000256" key="1">
    <source>
        <dbReference type="ARBA" id="ARBA00001585"/>
    </source>
</evidence>
<evidence type="ECO:0000259" key="13">
    <source>
        <dbReference type="Pfam" id="PF00561"/>
    </source>
</evidence>
<evidence type="ECO:0000256" key="6">
    <source>
        <dbReference type="ARBA" id="ARBA00022438"/>
    </source>
</evidence>
<dbReference type="GO" id="GO:0005737">
    <property type="term" value="C:cytoplasm"/>
    <property type="evidence" value="ECO:0007669"/>
    <property type="project" value="UniProtKB-SubCell"/>
</dbReference>
<dbReference type="GO" id="GO:0004177">
    <property type="term" value="F:aminopeptidase activity"/>
    <property type="evidence" value="ECO:0007669"/>
    <property type="project" value="UniProtKB-UniRule"/>
</dbReference>
<name>A0A0W0XWQ8_9GAMM</name>
<dbReference type="InterPro" id="IPR002410">
    <property type="entry name" value="Peptidase_S33"/>
</dbReference>
<evidence type="ECO:0000256" key="3">
    <source>
        <dbReference type="ARBA" id="ARBA00010088"/>
    </source>
</evidence>
<evidence type="ECO:0000256" key="12">
    <source>
        <dbReference type="RuleBase" id="RU003421"/>
    </source>
</evidence>
<keyword evidence="15" id="KW-1185">Reference proteome</keyword>
<evidence type="ECO:0000256" key="2">
    <source>
        <dbReference type="ARBA" id="ARBA00004496"/>
    </source>
</evidence>
<proteinExistence type="inferred from homology"/>
<comment type="similarity">
    <text evidence="3 11 12">Belongs to the peptidase S33 family.</text>
</comment>
<dbReference type="OrthoDB" id="9796770at2"/>
<dbReference type="Proteomes" id="UP000054608">
    <property type="component" value="Unassembled WGS sequence"/>
</dbReference>
<dbReference type="EC" id="3.4.11.5" evidence="4 11"/>
<keyword evidence="6 11" id="KW-0031">Aminopeptidase</keyword>
<dbReference type="GO" id="GO:0006508">
    <property type="term" value="P:proteolysis"/>
    <property type="evidence" value="ECO:0007669"/>
    <property type="project" value="UniProtKB-KW"/>
</dbReference>
<comment type="catalytic activity">
    <reaction evidence="1 11 12">
        <text>Release of N-terminal proline from a peptide.</text>
        <dbReference type="EC" id="3.4.11.5"/>
    </reaction>
</comment>
<protein>
    <recommendedName>
        <fullName evidence="5 11">Proline iminopeptidase</fullName>
        <shortName evidence="11">PIP</shortName>
        <ecNumber evidence="4 11">3.4.11.5</ecNumber>
    </recommendedName>
    <alternativeName>
        <fullName evidence="10 11">Prolyl aminopeptidase</fullName>
    </alternativeName>
</protein>
<dbReference type="Gene3D" id="3.40.50.1820">
    <property type="entry name" value="alpha/beta hydrolase"/>
    <property type="match status" value="1"/>
</dbReference>
<evidence type="ECO:0000256" key="7">
    <source>
        <dbReference type="ARBA" id="ARBA00022490"/>
    </source>
</evidence>